<dbReference type="Pfam" id="PF13402">
    <property type="entry name" value="Peptidase_M60"/>
    <property type="match status" value="1"/>
</dbReference>
<reference evidence="3 4" key="1">
    <citation type="submission" date="2017-12" db="EMBL/GenBank/DDBJ databases">
        <title>Characterization of six clinical isolates of Enterochimera gen. nov., a novel genus of the Yersiniaciae family and the three species Enterochimera arupensis sp. nov., Enterochimera coloradensis sp. nov, and Enterochimera californica sp. nov.</title>
        <authorList>
            <person name="Rossi A."/>
            <person name="Fisher M."/>
        </authorList>
    </citation>
    <scope>NUCLEOTIDE SEQUENCE [LARGE SCALE GENOMIC DNA]</scope>
    <source>
        <strain evidence="3 4">2016Iso1</strain>
    </source>
</reference>
<dbReference type="InterPro" id="IPR042279">
    <property type="entry name" value="Pep_M60_3"/>
</dbReference>
<dbReference type="AlphaFoldDB" id="A0A2N5ES87"/>
<dbReference type="EMBL" id="PJZK01000002">
    <property type="protein sequence ID" value="PLR52726.1"/>
    <property type="molecule type" value="Genomic_DNA"/>
</dbReference>
<dbReference type="OrthoDB" id="3177623at2"/>
<keyword evidence="1" id="KW-0732">Signal</keyword>
<dbReference type="Proteomes" id="UP000234626">
    <property type="component" value="Unassembled WGS sequence"/>
</dbReference>
<dbReference type="Gene3D" id="1.10.390.30">
    <property type="entry name" value="Peptidase M60, enhancin-like domain 3"/>
    <property type="match status" value="1"/>
</dbReference>
<comment type="caution">
    <text evidence="3">The sequence shown here is derived from an EMBL/GenBank/DDBJ whole genome shotgun (WGS) entry which is preliminary data.</text>
</comment>
<protein>
    <recommendedName>
        <fullName evidence="2">Peptidase M60 domain-containing protein</fullName>
    </recommendedName>
</protein>
<dbReference type="InterPro" id="IPR031161">
    <property type="entry name" value="Peptidase_M60_dom"/>
</dbReference>
<gene>
    <name evidence="3" type="ORF">CYR34_04295</name>
</gene>
<name>A0A2N5ES87_9GAMM</name>
<organism evidence="3 4">
    <name type="scientific">Chimaeribacter arupi</name>
    <dbReference type="NCBI Taxonomy" id="2060066"/>
    <lineage>
        <taxon>Bacteria</taxon>
        <taxon>Pseudomonadati</taxon>
        <taxon>Pseudomonadota</taxon>
        <taxon>Gammaproteobacteria</taxon>
        <taxon>Enterobacterales</taxon>
        <taxon>Yersiniaceae</taxon>
        <taxon>Chimaeribacter</taxon>
    </lineage>
</organism>
<evidence type="ECO:0000313" key="3">
    <source>
        <dbReference type="EMBL" id="PLR52726.1"/>
    </source>
</evidence>
<dbReference type="RefSeq" id="WP_101834023.1">
    <property type="nucleotide sequence ID" value="NZ_PJZK01000002.1"/>
</dbReference>
<feature type="signal peptide" evidence="1">
    <location>
        <begin position="1"/>
        <end position="24"/>
    </location>
</feature>
<dbReference type="SMART" id="SM01276">
    <property type="entry name" value="M60-like"/>
    <property type="match status" value="1"/>
</dbReference>
<sequence length="666" mass="73334">MKGYKINRLTLAVALILSSGAASAAPENITYHGNTSGSIINFGPVPVINDADMDQKNGELILDTWWWNYQYSGGFKEAIAQLGLTIDQMTANYQEMDARAKNPNDPLFWLKRTLEIYPAQQNQYHIPVTEKMSGRTTGHGRNTYFLTRTYGRQNDTIAIETGNIPEGVACYAANDAAINFSKITGPADVQPLEANRINHYKVLQDGLIVLSCQERDNQSMAHVDQNVTMKILSGGAAQPLFIFGQHTQHEWAAFSTQPTPSGQTIFFDGRTRYIANNKLAAASSGTDILHTMREHLLRTLTFDKLNGLDGASALHQPSRGLFYASYNACCWANGGHGLTAIGFEATIPAESSWGEWHEYGHHYQMGWSWSGMTEITVNLYSLAACYRQLGNVDVKECSSSKGLTGFSWDQQAVGSLLKSGQSWNCETEPDQFRRATMFAELMTSYPEMYPQLGKAYRESFSYDKDKALINDKQEKIDWFVTNASRFSGHDLRAFFDLWTLPYSAAAGEQIAALKLPQPAQPVATYEATLTHTGSTPTTAKLKIENNTDRKGIGFVANSEKVGPRALIWSGENESRLHTQVVDAQNRAFTVTLRGKRAMGGCSGHAVNTAAVCGSSDAGIHLSVSYHPEDNPHLPAGDYHGTLPLIATAWQNPAWTANVNILLSISK</sequence>
<evidence type="ECO:0000256" key="1">
    <source>
        <dbReference type="SAM" id="SignalP"/>
    </source>
</evidence>
<evidence type="ECO:0000313" key="4">
    <source>
        <dbReference type="Proteomes" id="UP000234626"/>
    </source>
</evidence>
<feature type="chain" id="PRO_5014950421" description="Peptidase M60 domain-containing protein" evidence="1">
    <location>
        <begin position="25"/>
        <end position="666"/>
    </location>
</feature>
<accession>A0A2N5ES87</accession>
<feature type="domain" description="Peptidase M60" evidence="2">
    <location>
        <begin position="142"/>
        <end position="446"/>
    </location>
</feature>
<proteinExistence type="predicted"/>
<keyword evidence="4" id="KW-1185">Reference proteome</keyword>
<evidence type="ECO:0000259" key="2">
    <source>
        <dbReference type="PROSITE" id="PS51723"/>
    </source>
</evidence>
<dbReference type="PROSITE" id="PS51723">
    <property type="entry name" value="PEPTIDASE_M60"/>
    <property type="match status" value="1"/>
</dbReference>